<feature type="transmembrane region" description="Helical" evidence="7">
    <location>
        <begin position="168"/>
        <end position="188"/>
    </location>
</feature>
<dbReference type="RefSeq" id="WP_076762238.1">
    <property type="nucleotide sequence ID" value="NZ_JARMMH010000013.1"/>
</dbReference>
<keyword evidence="4 7" id="KW-0812">Transmembrane</keyword>
<protein>
    <submittedName>
        <fullName evidence="9">MFS transporter</fullName>
    </submittedName>
</protein>
<keyword evidence="5 7" id="KW-1133">Transmembrane helix</keyword>
<evidence type="ECO:0000256" key="4">
    <source>
        <dbReference type="ARBA" id="ARBA00022692"/>
    </source>
</evidence>
<organism evidence="9 10">
    <name type="scientific">Bacillus swezeyi</name>
    <dbReference type="NCBI Taxonomy" id="1925020"/>
    <lineage>
        <taxon>Bacteria</taxon>
        <taxon>Bacillati</taxon>
        <taxon>Bacillota</taxon>
        <taxon>Bacilli</taxon>
        <taxon>Bacillales</taxon>
        <taxon>Bacillaceae</taxon>
        <taxon>Bacillus</taxon>
    </lineage>
</organism>
<dbReference type="Proteomes" id="UP000187367">
    <property type="component" value="Unassembled WGS sequence"/>
</dbReference>
<name>A0A1R1QFG6_9BACI</name>
<dbReference type="PANTHER" id="PTHR23513">
    <property type="entry name" value="INTEGRAL MEMBRANE EFFLUX PROTEIN-RELATED"/>
    <property type="match status" value="1"/>
</dbReference>
<dbReference type="Pfam" id="PF07690">
    <property type="entry name" value="MFS_1"/>
    <property type="match status" value="1"/>
</dbReference>
<keyword evidence="2" id="KW-0813">Transport</keyword>
<comment type="caution">
    <text evidence="9">The sequence shown here is derived from an EMBL/GenBank/DDBJ whole genome shotgun (WGS) entry which is preliminary data.</text>
</comment>
<dbReference type="InterPro" id="IPR036259">
    <property type="entry name" value="MFS_trans_sf"/>
</dbReference>
<evidence type="ECO:0000313" key="10">
    <source>
        <dbReference type="Proteomes" id="UP000187367"/>
    </source>
</evidence>
<evidence type="ECO:0000256" key="1">
    <source>
        <dbReference type="ARBA" id="ARBA00004651"/>
    </source>
</evidence>
<proteinExistence type="predicted"/>
<sequence length="411" mass="45909">MKNSWIFKGDFFKLWSGTFLSLLSSTLFYYSLIWWSLNETDSALSGSLIIGLGMGISIALSPITGWLADRFHRGRIIAFSDMMISVLFFIIGLLAIFNFTSVLLLFFARALISIGLAAIQPASRSLISDTVEKDLIEKGVAFQEVLNQVTQVIVPILTGILFTFLPFGYVWFLCGCLTFISIFLEFFIKDRRGSQKEVTFSRKELFTGFINLFNNKPLRNLLYGTSIQQLLFSGFPIYIAIWTSLLIKDKEWVGGVFQSIWGMGTLLAAITLSFLAKQEHLKIVAPALMIIFGLLLAPLGWIKNVFIGLTLFVITGAISGIVNIYLEGFLQRVTEGSDRGRSLGAFFAVNSSLMPLGYALAGMISEIIDENFLFLIVALPTPLVSFFIFRSVQIWEGKVKKSYETEKAPPL</sequence>
<feature type="transmembrane region" description="Helical" evidence="7">
    <location>
        <begin position="140"/>
        <end position="162"/>
    </location>
</feature>
<feature type="transmembrane region" description="Helical" evidence="7">
    <location>
        <begin position="221"/>
        <end position="247"/>
    </location>
</feature>
<dbReference type="GO" id="GO:0022857">
    <property type="term" value="F:transmembrane transporter activity"/>
    <property type="evidence" value="ECO:0007669"/>
    <property type="project" value="InterPro"/>
</dbReference>
<dbReference type="InterPro" id="IPR020846">
    <property type="entry name" value="MFS_dom"/>
</dbReference>
<gene>
    <name evidence="9" type="ORF">BW143_15950</name>
</gene>
<feature type="transmembrane region" description="Helical" evidence="7">
    <location>
        <begin position="307"/>
        <end position="330"/>
    </location>
</feature>
<dbReference type="PANTHER" id="PTHR23513:SF6">
    <property type="entry name" value="MAJOR FACILITATOR SUPERFAMILY ASSOCIATED DOMAIN-CONTAINING PROTEIN"/>
    <property type="match status" value="1"/>
</dbReference>
<evidence type="ECO:0000256" key="2">
    <source>
        <dbReference type="ARBA" id="ARBA00022448"/>
    </source>
</evidence>
<reference evidence="9 10" key="1">
    <citation type="submission" date="2017-01" db="EMBL/GenBank/DDBJ databases">
        <title>Bacillus phylogenomics.</title>
        <authorList>
            <person name="Dunlap C."/>
        </authorList>
    </citation>
    <scope>NUCLEOTIDE SEQUENCE [LARGE SCALE GENOMIC DNA]</scope>
    <source>
        <strain evidence="9 10">NRRL B-41282</strain>
    </source>
</reference>
<dbReference type="GO" id="GO:0005886">
    <property type="term" value="C:plasma membrane"/>
    <property type="evidence" value="ECO:0007669"/>
    <property type="project" value="UniProtKB-SubCell"/>
</dbReference>
<accession>A0A1R1QFG6</accession>
<evidence type="ECO:0000256" key="6">
    <source>
        <dbReference type="ARBA" id="ARBA00023136"/>
    </source>
</evidence>
<keyword evidence="3" id="KW-1003">Cell membrane</keyword>
<dbReference type="AlphaFoldDB" id="A0A1R1QFG6"/>
<dbReference type="Gene3D" id="1.20.1250.20">
    <property type="entry name" value="MFS general substrate transporter like domains"/>
    <property type="match status" value="1"/>
</dbReference>
<evidence type="ECO:0000259" key="8">
    <source>
        <dbReference type="PROSITE" id="PS50850"/>
    </source>
</evidence>
<comment type="subcellular location">
    <subcellularLocation>
        <location evidence="1">Cell membrane</location>
        <topology evidence="1">Multi-pass membrane protein</topology>
    </subcellularLocation>
</comment>
<evidence type="ECO:0000256" key="3">
    <source>
        <dbReference type="ARBA" id="ARBA00022475"/>
    </source>
</evidence>
<keyword evidence="10" id="KW-1185">Reference proteome</keyword>
<accession>A0A1R1RQ80</accession>
<feature type="transmembrane region" description="Helical" evidence="7">
    <location>
        <begin position="259"/>
        <end position="276"/>
    </location>
</feature>
<evidence type="ECO:0000313" key="9">
    <source>
        <dbReference type="EMBL" id="OMI02532.1"/>
    </source>
</evidence>
<dbReference type="InterPro" id="IPR011701">
    <property type="entry name" value="MFS"/>
</dbReference>
<keyword evidence="6 7" id="KW-0472">Membrane</keyword>
<feature type="transmembrane region" description="Helical" evidence="7">
    <location>
        <begin position="372"/>
        <end position="392"/>
    </location>
</feature>
<feature type="transmembrane region" description="Helical" evidence="7">
    <location>
        <begin position="283"/>
        <end position="301"/>
    </location>
</feature>
<feature type="transmembrane region" description="Helical" evidence="7">
    <location>
        <begin position="12"/>
        <end position="37"/>
    </location>
</feature>
<evidence type="ECO:0000256" key="5">
    <source>
        <dbReference type="ARBA" id="ARBA00022989"/>
    </source>
</evidence>
<dbReference type="CDD" id="cd06173">
    <property type="entry name" value="MFS_MefA_like"/>
    <property type="match status" value="1"/>
</dbReference>
<evidence type="ECO:0000256" key="7">
    <source>
        <dbReference type="SAM" id="Phobius"/>
    </source>
</evidence>
<dbReference type="EMBL" id="MTJL01000031">
    <property type="protein sequence ID" value="OMI02532.1"/>
    <property type="molecule type" value="Genomic_DNA"/>
</dbReference>
<feature type="transmembrane region" description="Helical" evidence="7">
    <location>
        <begin position="342"/>
        <end position="360"/>
    </location>
</feature>
<dbReference type="OrthoDB" id="9775268at2"/>
<feature type="transmembrane region" description="Helical" evidence="7">
    <location>
        <begin position="43"/>
        <end position="64"/>
    </location>
</feature>
<feature type="domain" description="Major facilitator superfamily (MFS) profile" evidence="8">
    <location>
        <begin position="1"/>
        <end position="193"/>
    </location>
</feature>
<dbReference type="SUPFAM" id="SSF103473">
    <property type="entry name" value="MFS general substrate transporter"/>
    <property type="match status" value="1"/>
</dbReference>
<dbReference type="PROSITE" id="PS50850">
    <property type="entry name" value="MFS"/>
    <property type="match status" value="1"/>
</dbReference>